<name>A0ABY5L5V0_9SPHN</name>
<evidence type="ECO:0000313" key="2">
    <source>
        <dbReference type="Proteomes" id="UP001058533"/>
    </source>
</evidence>
<reference evidence="1" key="1">
    <citation type="submission" date="2022-07" db="EMBL/GenBank/DDBJ databases">
        <title>Sphingomonas sp. nov., a novel bacterium isolated from the north slope of the Mount Everest.</title>
        <authorList>
            <person name="Cui X."/>
            <person name="Liu Y."/>
        </authorList>
    </citation>
    <scope>NUCLEOTIDE SEQUENCE</scope>
    <source>
        <strain evidence="1">S5-59</strain>
    </source>
</reference>
<accession>A0ABY5L5V0</accession>
<dbReference type="EMBL" id="CP101740">
    <property type="protein sequence ID" value="UUL82152.1"/>
    <property type="molecule type" value="Genomic_DNA"/>
</dbReference>
<proteinExistence type="predicted"/>
<gene>
    <name evidence="1" type="ORF">NMP03_13310</name>
</gene>
<sequence>MTSRSDTAYFARRETEERARAMACSDVAARRVHLEMAERYRECIQSAMVAPAETICA</sequence>
<keyword evidence="2" id="KW-1185">Reference proteome</keyword>
<dbReference type="RefSeq" id="WP_256505934.1">
    <property type="nucleotide sequence ID" value="NZ_CP101740.1"/>
</dbReference>
<organism evidence="1 2">
    <name type="scientific">Sphingomonas qomolangmaensis</name>
    <dbReference type="NCBI Taxonomy" id="2918765"/>
    <lineage>
        <taxon>Bacteria</taxon>
        <taxon>Pseudomonadati</taxon>
        <taxon>Pseudomonadota</taxon>
        <taxon>Alphaproteobacteria</taxon>
        <taxon>Sphingomonadales</taxon>
        <taxon>Sphingomonadaceae</taxon>
        <taxon>Sphingomonas</taxon>
    </lineage>
</organism>
<protein>
    <submittedName>
        <fullName evidence="1">Uncharacterized protein</fullName>
    </submittedName>
</protein>
<dbReference type="Proteomes" id="UP001058533">
    <property type="component" value="Chromosome"/>
</dbReference>
<evidence type="ECO:0000313" key="1">
    <source>
        <dbReference type="EMBL" id="UUL82152.1"/>
    </source>
</evidence>